<organism evidence="8 9">
    <name type="scientific">Halocaridina rubra</name>
    <name type="common">Hawaiian red shrimp</name>
    <dbReference type="NCBI Taxonomy" id="373956"/>
    <lineage>
        <taxon>Eukaryota</taxon>
        <taxon>Metazoa</taxon>
        <taxon>Ecdysozoa</taxon>
        <taxon>Arthropoda</taxon>
        <taxon>Crustacea</taxon>
        <taxon>Multicrustacea</taxon>
        <taxon>Malacostraca</taxon>
        <taxon>Eumalacostraca</taxon>
        <taxon>Eucarida</taxon>
        <taxon>Decapoda</taxon>
        <taxon>Pleocyemata</taxon>
        <taxon>Caridea</taxon>
        <taxon>Atyoidea</taxon>
        <taxon>Atyidae</taxon>
        <taxon>Halocaridina</taxon>
    </lineage>
</organism>
<proteinExistence type="predicted"/>
<evidence type="ECO:0000256" key="3">
    <source>
        <dbReference type="ARBA" id="ARBA00023125"/>
    </source>
</evidence>
<evidence type="ECO:0000256" key="1">
    <source>
        <dbReference type="ARBA" id="ARBA00022723"/>
    </source>
</evidence>
<evidence type="ECO:0000313" key="8">
    <source>
        <dbReference type="EMBL" id="KAK7087101.1"/>
    </source>
</evidence>
<dbReference type="InterPro" id="IPR036407">
    <property type="entry name" value="DM_DNA-bd_sf"/>
</dbReference>
<reference evidence="8 9" key="1">
    <citation type="submission" date="2023-11" db="EMBL/GenBank/DDBJ databases">
        <title>Halocaridina rubra genome assembly.</title>
        <authorList>
            <person name="Smith C."/>
        </authorList>
    </citation>
    <scope>NUCLEOTIDE SEQUENCE [LARGE SCALE GENOMIC DNA]</scope>
    <source>
        <strain evidence="8">EP-1</strain>
        <tissue evidence="8">Whole</tissue>
    </source>
</reference>
<protein>
    <recommendedName>
        <fullName evidence="7">DM domain-containing protein</fullName>
    </recommendedName>
</protein>
<keyword evidence="1 5" id="KW-0479">Metal-binding</keyword>
<dbReference type="GO" id="GO:0007548">
    <property type="term" value="P:sex differentiation"/>
    <property type="evidence" value="ECO:0007669"/>
    <property type="project" value="TreeGrafter"/>
</dbReference>
<keyword evidence="9" id="KW-1185">Reference proteome</keyword>
<dbReference type="GO" id="GO:0000981">
    <property type="term" value="F:DNA-binding transcription factor activity, RNA polymerase II-specific"/>
    <property type="evidence" value="ECO:0007669"/>
    <property type="project" value="TreeGrafter"/>
</dbReference>
<evidence type="ECO:0000256" key="5">
    <source>
        <dbReference type="PROSITE-ProRule" id="PRU00070"/>
    </source>
</evidence>
<dbReference type="SMART" id="SM00301">
    <property type="entry name" value="DM"/>
    <property type="match status" value="1"/>
</dbReference>
<dbReference type="InterPro" id="IPR001275">
    <property type="entry name" value="DM_DNA-bd"/>
</dbReference>
<dbReference type="GO" id="GO:0005634">
    <property type="term" value="C:nucleus"/>
    <property type="evidence" value="ECO:0007669"/>
    <property type="project" value="UniProtKB-SubCell"/>
</dbReference>
<feature type="domain" description="DM" evidence="7">
    <location>
        <begin position="1"/>
        <end position="46"/>
    </location>
</feature>
<feature type="DNA-binding region" description="DM" evidence="5">
    <location>
        <begin position="1"/>
        <end position="46"/>
    </location>
</feature>
<comment type="subcellular location">
    <subcellularLocation>
        <location evidence="5">Nucleus</location>
    </subcellularLocation>
</comment>
<accession>A0AAN9AHL7</accession>
<evidence type="ECO:0000256" key="2">
    <source>
        <dbReference type="ARBA" id="ARBA00022833"/>
    </source>
</evidence>
<dbReference type="GO" id="GO:0000978">
    <property type="term" value="F:RNA polymerase II cis-regulatory region sequence-specific DNA binding"/>
    <property type="evidence" value="ECO:0007669"/>
    <property type="project" value="TreeGrafter"/>
</dbReference>
<evidence type="ECO:0000256" key="6">
    <source>
        <dbReference type="SAM" id="MobiDB-lite"/>
    </source>
</evidence>
<keyword evidence="4 5" id="KW-0539">Nucleus</keyword>
<gene>
    <name evidence="8" type="ORF">SK128_000351</name>
</gene>
<dbReference type="SUPFAM" id="SSF82927">
    <property type="entry name" value="Cysteine-rich DNA binding domain, (DM domain)"/>
    <property type="match status" value="1"/>
</dbReference>
<dbReference type="InterPro" id="IPR026607">
    <property type="entry name" value="DMRT"/>
</dbReference>
<keyword evidence="2 5" id="KW-0862">Zinc</keyword>
<dbReference type="GO" id="GO:0046872">
    <property type="term" value="F:metal ion binding"/>
    <property type="evidence" value="ECO:0007669"/>
    <property type="project" value="UniProtKB-KW"/>
</dbReference>
<name>A0AAN9AHL7_HALRR</name>
<dbReference type="EMBL" id="JAXCGZ010000002">
    <property type="protein sequence ID" value="KAK7087101.1"/>
    <property type="molecule type" value="Genomic_DNA"/>
</dbReference>
<dbReference type="PANTHER" id="PTHR12322:SF116">
    <property type="entry name" value="DOUBLESEX-MAB RELATED 99B"/>
    <property type="match status" value="1"/>
</dbReference>
<evidence type="ECO:0000313" key="9">
    <source>
        <dbReference type="Proteomes" id="UP001381693"/>
    </source>
</evidence>
<dbReference type="Gene3D" id="4.10.1040.10">
    <property type="entry name" value="DM DNA-binding domain"/>
    <property type="match status" value="1"/>
</dbReference>
<evidence type="ECO:0000259" key="7">
    <source>
        <dbReference type="PROSITE" id="PS50809"/>
    </source>
</evidence>
<dbReference type="Pfam" id="PF00751">
    <property type="entry name" value="DM"/>
    <property type="match status" value="1"/>
</dbReference>
<feature type="region of interest" description="Disordered" evidence="6">
    <location>
        <begin position="76"/>
        <end position="96"/>
    </location>
</feature>
<evidence type="ECO:0000256" key="4">
    <source>
        <dbReference type="ARBA" id="ARBA00023242"/>
    </source>
</evidence>
<comment type="caution">
    <text evidence="8">The sequence shown here is derived from an EMBL/GenBank/DDBJ whole genome shotgun (WGS) entry which is preliminary data.</text>
</comment>
<dbReference type="AlphaFoldDB" id="A0AAN9AHL7"/>
<feature type="compositionally biased region" description="Low complexity" evidence="6">
    <location>
        <begin position="120"/>
        <end position="137"/>
    </location>
</feature>
<dbReference type="PANTHER" id="PTHR12322">
    <property type="entry name" value="DOUBLESEX AND MAB-3 RELATED TRANSCRIPTION FACTOR DMRT"/>
    <property type="match status" value="1"/>
</dbReference>
<sequence>MCRNHGEIKSKRAHKNACPYQNCTCALCNLTRKRRDIMRHQQRVRRSQVTSQQHDEAWEYVIQATAELEFLNKSSATTSCPSSTTTTTQSSSSVSSSSISSSFSSLSASSFISSHHDHQPCSTSTSTSPSPVPTSSSGTIAFKSEVIANTTPPMPVISNTGKTPTTVPEMPPLVSVTNMLPNINLSMKKFTTQRLTLSYLKGLSPKATH</sequence>
<keyword evidence="3 5" id="KW-0238">DNA-binding</keyword>
<feature type="region of interest" description="Disordered" evidence="6">
    <location>
        <begin position="117"/>
        <end position="138"/>
    </location>
</feature>
<dbReference type="PROSITE" id="PS50809">
    <property type="entry name" value="DM_2"/>
    <property type="match status" value="1"/>
</dbReference>
<dbReference type="Proteomes" id="UP001381693">
    <property type="component" value="Unassembled WGS sequence"/>
</dbReference>